<evidence type="ECO:0000256" key="1">
    <source>
        <dbReference type="ARBA" id="ARBA00022737"/>
    </source>
</evidence>
<keyword evidence="1" id="KW-0677">Repeat</keyword>
<dbReference type="PRINTS" id="PR01705">
    <property type="entry name" value="TSP1REPEAT"/>
</dbReference>
<dbReference type="InterPro" id="IPR000884">
    <property type="entry name" value="TSP1_rpt"/>
</dbReference>
<reference evidence="4" key="2">
    <citation type="submission" date="2025-08" db="UniProtKB">
        <authorList>
            <consortium name="RefSeq"/>
        </authorList>
    </citation>
    <scope>IDENTIFICATION</scope>
    <source>
        <tissue evidence="4">Whole sample</tissue>
    </source>
</reference>
<reference evidence="3" key="1">
    <citation type="submission" date="2024-06" db="UniProtKB">
        <authorList>
            <consortium name="RefSeq"/>
        </authorList>
    </citation>
    <scope>NUCLEOTIDE SEQUENCE [LARGE SCALE GENOMIC DNA]</scope>
</reference>
<dbReference type="Pfam" id="PF00090">
    <property type="entry name" value="TSP_1"/>
    <property type="match status" value="5"/>
</dbReference>
<sequence>MEYMVHMVGMFRNLWTGLTSRQRHCSSLQCDGHPSEARYCHHHTACPPVNGGWTHWSAWHSCSHTCGDGTSIRTRSCSNPVPQHGGHPCQGHSYDSKACNNGPCPVDGGWSGWHTWGRCSAGCGSGDQTRIRSCNNPQPAYGGRSCPGSEKETQSCVMQPCPVNGGWTDWAAWHSCSHTCGDGTSIRTRTCSNPVPQHGGHPCQGHSDDSKACNNGPCPVDGGWTDWTSWSSCLHTCGRHSRSHRTRTCSNPAPLYGGQHCLGHHLDTRDCNIGPCPVDGGWGDWTPWHSCSHTCGQGNSIRERSCSNPVPHYGGHHCDGQSYDSKACNVGPCPGLVCPSCDPSLNCVFNNTCDSSETCMIRTYKQTNLSVHCSKKDDCAFMRTALPDSEIFCCDDRDCLRLILGQ</sequence>
<dbReference type="RefSeq" id="XP_022328854.1">
    <property type="nucleotide sequence ID" value="XM_022473146.1"/>
</dbReference>
<dbReference type="Gene3D" id="2.20.100.10">
    <property type="entry name" value="Thrombospondin type-1 (TSP1) repeat"/>
    <property type="match status" value="5"/>
</dbReference>
<dbReference type="OrthoDB" id="446173at2759"/>
<proteinExistence type="predicted"/>
<keyword evidence="2" id="KW-1015">Disulfide bond</keyword>
<dbReference type="SMART" id="SM00209">
    <property type="entry name" value="TSP1"/>
    <property type="match status" value="5"/>
</dbReference>
<gene>
    <name evidence="4" type="primary">LOC111127852</name>
</gene>
<dbReference type="AlphaFoldDB" id="A0A8B8DMN8"/>
<keyword evidence="3" id="KW-1185">Reference proteome</keyword>
<dbReference type="FunFam" id="2.20.100.10:FF:000002">
    <property type="entry name" value="Unc-5 netrin receptor C"/>
    <property type="match status" value="1"/>
</dbReference>
<dbReference type="Proteomes" id="UP000694844">
    <property type="component" value="Chromosome 1"/>
</dbReference>
<dbReference type="InterPro" id="IPR052065">
    <property type="entry name" value="Compl_asym_regulator"/>
</dbReference>
<dbReference type="FunFam" id="2.20.100.10:FF:000007">
    <property type="entry name" value="Thrombospondin 1"/>
    <property type="match status" value="4"/>
</dbReference>
<dbReference type="PANTHER" id="PTHR22906">
    <property type="entry name" value="PROPERDIN"/>
    <property type="match status" value="1"/>
</dbReference>
<accession>A0A8B8DMN8</accession>
<evidence type="ECO:0000313" key="3">
    <source>
        <dbReference type="Proteomes" id="UP000694844"/>
    </source>
</evidence>
<name>A0A8B8DMN8_CRAVI</name>
<dbReference type="GeneID" id="111127852"/>
<dbReference type="PANTHER" id="PTHR22906:SF21">
    <property type="entry name" value="SEMA DOMAIN-CONTAINING PROTEIN"/>
    <property type="match status" value="1"/>
</dbReference>
<dbReference type="SUPFAM" id="SSF82895">
    <property type="entry name" value="TSP-1 type 1 repeat"/>
    <property type="match status" value="5"/>
</dbReference>
<evidence type="ECO:0000313" key="4">
    <source>
        <dbReference type="RefSeq" id="XP_022328854.1"/>
    </source>
</evidence>
<organism evidence="3 4">
    <name type="scientific">Crassostrea virginica</name>
    <name type="common">Eastern oyster</name>
    <dbReference type="NCBI Taxonomy" id="6565"/>
    <lineage>
        <taxon>Eukaryota</taxon>
        <taxon>Metazoa</taxon>
        <taxon>Spiralia</taxon>
        <taxon>Lophotrochozoa</taxon>
        <taxon>Mollusca</taxon>
        <taxon>Bivalvia</taxon>
        <taxon>Autobranchia</taxon>
        <taxon>Pteriomorphia</taxon>
        <taxon>Ostreida</taxon>
        <taxon>Ostreoidea</taxon>
        <taxon>Ostreidae</taxon>
        <taxon>Crassostrea</taxon>
    </lineage>
</organism>
<dbReference type="InterPro" id="IPR036383">
    <property type="entry name" value="TSP1_rpt_sf"/>
</dbReference>
<evidence type="ECO:0000256" key="2">
    <source>
        <dbReference type="ARBA" id="ARBA00023157"/>
    </source>
</evidence>
<protein>
    <submittedName>
        <fullName evidence="4">Coadhesin-like isoform X2</fullName>
    </submittedName>
</protein>
<dbReference type="PROSITE" id="PS50092">
    <property type="entry name" value="TSP1"/>
    <property type="match status" value="5"/>
</dbReference>